<feature type="transmembrane region" description="Helical" evidence="6">
    <location>
        <begin position="375"/>
        <end position="398"/>
    </location>
</feature>
<feature type="transmembrane region" description="Helical" evidence="6">
    <location>
        <begin position="474"/>
        <end position="492"/>
    </location>
</feature>
<protein>
    <recommendedName>
        <fullName evidence="10">Zinc/iron permease</fullName>
    </recommendedName>
</protein>
<keyword evidence="4 6" id="KW-0472">Membrane</keyword>
<evidence type="ECO:0000313" key="8">
    <source>
        <dbReference type="Proteomes" id="UP000504638"/>
    </source>
</evidence>
<evidence type="ECO:0000256" key="2">
    <source>
        <dbReference type="ARBA" id="ARBA00022692"/>
    </source>
</evidence>
<feature type="transmembrane region" description="Helical" evidence="6">
    <location>
        <begin position="405"/>
        <end position="429"/>
    </location>
</feature>
<feature type="transmembrane region" description="Helical" evidence="6">
    <location>
        <begin position="12"/>
        <end position="31"/>
    </location>
</feature>
<reference evidence="9" key="2">
    <citation type="submission" date="2020-04" db="EMBL/GenBank/DDBJ databases">
        <authorList>
            <consortium name="NCBI Genome Project"/>
        </authorList>
    </citation>
    <scope>NUCLEOTIDE SEQUENCE</scope>
    <source>
        <strain evidence="9">CBS 781.70</strain>
    </source>
</reference>
<gene>
    <name evidence="7 9" type="ORF">P152DRAFT_396683</name>
</gene>
<keyword evidence="2 6" id="KW-0812">Transmembrane</keyword>
<evidence type="ECO:0000256" key="1">
    <source>
        <dbReference type="ARBA" id="ARBA00004141"/>
    </source>
</evidence>
<keyword evidence="3 6" id="KW-1133">Transmembrane helix</keyword>
<organism evidence="7">
    <name type="scientific">Eremomyces bilateralis CBS 781.70</name>
    <dbReference type="NCBI Taxonomy" id="1392243"/>
    <lineage>
        <taxon>Eukaryota</taxon>
        <taxon>Fungi</taxon>
        <taxon>Dikarya</taxon>
        <taxon>Ascomycota</taxon>
        <taxon>Pezizomycotina</taxon>
        <taxon>Dothideomycetes</taxon>
        <taxon>Dothideomycetes incertae sedis</taxon>
        <taxon>Eremomycetales</taxon>
        <taxon>Eremomycetaceae</taxon>
        <taxon>Eremomyces</taxon>
    </lineage>
</organism>
<dbReference type="RefSeq" id="XP_033534348.1">
    <property type="nucleotide sequence ID" value="XM_033676369.1"/>
</dbReference>
<feature type="compositionally biased region" description="Basic and acidic residues" evidence="5">
    <location>
        <begin position="301"/>
        <end position="323"/>
    </location>
</feature>
<evidence type="ECO:0000256" key="3">
    <source>
        <dbReference type="ARBA" id="ARBA00022989"/>
    </source>
</evidence>
<dbReference type="Pfam" id="PF02535">
    <property type="entry name" value="Zip"/>
    <property type="match status" value="1"/>
</dbReference>
<accession>A0A6G1G3M6</accession>
<sequence>MAIPTDTRGWIMTALSGLASIICVDLVIRRLPGQKSFSIQDSNAFLSSSLSLSFGVLLFSALYNMLPTAKNAMERGGFTPKAAAWTLIGCFIAGGLGIQILSRILHRYIPSHVVDCDHTHAAEFEDSDADKPANGTIPNQTTEDLFARGRRASQSDTSPTTDRAYDYGARLSWPEQDRSRSSLSTQLTRRVSQLVTSTKLQCDKYGQCYGFTEPCGQECFKNIHSRGGSRSTPAAGGRKLRFSRSATTPNPHAGGERQPLLFPVDEEAAISNRVPSIPDSEAQSPRTTSQARQSNGLVHPVHHDHNHSPSRSHDSDPHTHESPSEAAHNHHHHVPSNAFLSIGLQTSLAIALHKLPEGFITYATNHANPKLGVSVFLALFIHNITEGFAMALPLYLAVNSRWKAMFWSFLLGGVSQPLGAGVAALWFRLAGKGYGSEPGEGVYGCMFAVTSGVMTSVAFHLFAESLDLTHNRNLCMTFAFVGMGILGVSSALTA</sequence>
<reference evidence="9" key="3">
    <citation type="submission" date="2025-04" db="UniProtKB">
        <authorList>
            <consortium name="RefSeq"/>
        </authorList>
    </citation>
    <scope>IDENTIFICATION</scope>
    <source>
        <strain evidence="9">CBS 781.70</strain>
    </source>
</reference>
<name>A0A6G1G3M6_9PEZI</name>
<feature type="transmembrane region" description="Helical" evidence="6">
    <location>
        <begin position="43"/>
        <end position="63"/>
    </location>
</feature>
<evidence type="ECO:0008006" key="10">
    <source>
        <dbReference type="Google" id="ProtNLM"/>
    </source>
</evidence>
<evidence type="ECO:0000256" key="6">
    <source>
        <dbReference type="SAM" id="Phobius"/>
    </source>
</evidence>
<evidence type="ECO:0000313" key="9">
    <source>
        <dbReference type="RefSeq" id="XP_033534348.1"/>
    </source>
</evidence>
<dbReference type="AlphaFoldDB" id="A0A6G1G3M6"/>
<feature type="transmembrane region" description="Helical" evidence="6">
    <location>
        <begin position="441"/>
        <end position="462"/>
    </location>
</feature>
<dbReference type="OrthoDB" id="262547at2759"/>
<feature type="compositionally biased region" description="Polar residues" evidence="5">
    <location>
        <begin position="281"/>
        <end position="296"/>
    </location>
</feature>
<dbReference type="GO" id="GO:0005385">
    <property type="term" value="F:zinc ion transmembrane transporter activity"/>
    <property type="evidence" value="ECO:0007669"/>
    <property type="project" value="TreeGrafter"/>
</dbReference>
<evidence type="ECO:0000313" key="7">
    <source>
        <dbReference type="EMBL" id="KAF1812717.1"/>
    </source>
</evidence>
<dbReference type="InterPro" id="IPR003689">
    <property type="entry name" value="ZIP"/>
</dbReference>
<dbReference type="GeneID" id="54416939"/>
<evidence type="ECO:0000256" key="5">
    <source>
        <dbReference type="SAM" id="MobiDB-lite"/>
    </source>
</evidence>
<comment type="subcellular location">
    <subcellularLocation>
        <location evidence="1">Membrane</location>
        <topology evidence="1">Multi-pass membrane protein</topology>
    </subcellularLocation>
</comment>
<dbReference type="GO" id="GO:0016020">
    <property type="term" value="C:membrane"/>
    <property type="evidence" value="ECO:0007669"/>
    <property type="project" value="UniProtKB-SubCell"/>
</dbReference>
<dbReference type="Proteomes" id="UP000504638">
    <property type="component" value="Unplaced"/>
</dbReference>
<dbReference type="PANTHER" id="PTHR11040">
    <property type="entry name" value="ZINC/IRON TRANSPORTER"/>
    <property type="match status" value="1"/>
</dbReference>
<reference evidence="7 9" key="1">
    <citation type="submission" date="2020-01" db="EMBL/GenBank/DDBJ databases">
        <authorList>
            <consortium name="DOE Joint Genome Institute"/>
            <person name="Haridas S."/>
            <person name="Albert R."/>
            <person name="Binder M."/>
            <person name="Bloem J."/>
            <person name="Labutti K."/>
            <person name="Salamov A."/>
            <person name="Andreopoulos B."/>
            <person name="Baker S.E."/>
            <person name="Barry K."/>
            <person name="Bills G."/>
            <person name="Bluhm B.H."/>
            <person name="Cannon C."/>
            <person name="Castanera R."/>
            <person name="Culley D.E."/>
            <person name="Daum C."/>
            <person name="Ezra D."/>
            <person name="Gonzalez J.B."/>
            <person name="Henrissat B."/>
            <person name="Kuo A."/>
            <person name="Liang C."/>
            <person name="Lipzen A."/>
            <person name="Lutzoni F."/>
            <person name="Magnuson J."/>
            <person name="Mondo S."/>
            <person name="Nolan M."/>
            <person name="Ohm R."/>
            <person name="Pangilinan J."/>
            <person name="Park H.-J."/>
            <person name="Ramirez L."/>
            <person name="Alfaro M."/>
            <person name="Sun H."/>
            <person name="Tritt A."/>
            <person name="Yoshinaga Y."/>
            <person name="Zwiers L.-H."/>
            <person name="Turgeon B.G."/>
            <person name="Goodwin S.B."/>
            <person name="Spatafora J.W."/>
            <person name="Crous P.W."/>
            <person name="Grigoriev I.V."/>
        </authorList>
    </citation>
    <scope>NUCLEOTIDE SEQUENCE</scope>
    <source>
        <strain evidence="7 9">CBS 781.70</strain>
    </source>
</reference>
<feature type="region of interest" description="Disordered" evidence="5">
    <location>
        <begin position="125"/>
        <end position="171"/>
    </location>
</feature>
<proteinExistence type="predicted"/>
<evidence type="ECO:0000256" key="4">
    <source>
        <dbReference type="ARBA" id="ARBA00023136"/>
    </source>
</evidence>
<feature type="compositionally biased region" description="Polar residues" evidence="5">
    <location>
        <begin position="152"/>
        <end position="161"/>
    </location>
</feature>
<feature type="transmembrane region" description="Helical" evidence="6">
    <location>
        <begin position="83"/>
        <end position="101"/>
    </location>
</feature>
<feature type="region of interest" description="Disordered" evidence="5">
    <location>
        <begin position="274"/>
        <end position="332"/>
    </location>
</feature>
<dbReference type="EMBL" id="ML975157">
    <property type="protein sequence ID" value="KAF1812717.1"/>
    <property type="molecule type" value="Genomic_DNA"/>
</dbReference>
<dbReference type="PANTHER" id="PTHR11040:SF210">
    <property type="entry name" value="ZINC-REGULATED TRANSPORTER 3"/>
    <property type="match status" value="1"/>
</dbReference>
<feature type="region of interest" description="Disordered" evidence="5">
    <location>
        <begin position="224"/>
        <end position="260"/>
    </location>
</feature>
<keyword evidence="8" id="KW-1185">Reference proteome</keyword>